<keyword evidence="4" id="KW-0342">GTP-binding</keyword>
<evidence type="ECO:0000256" key="2">
    <source>
        <dbReference type="ARBA" id="ARBA00022741"/>
    </source>
</evidence>
<comment type="subcellular location">
    <subcellularLocation>
        <location evidence="1">Membrane</location>
    </subcellularLocation>
</comment>
<dbReference type="AlphaFoldDB" id="T1UAE1"/>
<dbReference type="PANTHER" id="PTHR10465:SF0">
    <property type="entry name" value="SARCALUMENIN"/>
    <property type="match status" value="1"/>
</dbReference>
<sequence>MNEQELTKKSALIEKVIAEYGLKERAGPFISENAVIKTEVLKQTLQEMRPKDRNLKVGIIGRVKAGKSSLLNALIFEGKEVLPKAATPMTASLTVLKYAEKLSAEVELYNEKDIAELKNDYERYEKEFQRIVDEEVNKQKEKQNPLNRAKEGFKNFGNKLSGNKSEEASKERVLSDAEILARAEKIAKNALNDKKNPRLVSSHDQYEKIKNSGVNLKNIDTRIQANSLGELQRELLQFVGTNGKYMPYTKAVQIYLNNPNLKDLEVIDTPGVNDPIVSREERTKALLKDCDVVFIISPSSQFLSESDMNLFDRVSNKEGLQEIYFVASQIDSAINNFSEVQKSNHHLPTALENAQKALSSQLDQIMEALIKSYPNQQEIFEKAKKNGVIVTSGVCFSMHKDFENQAFWERNQKTEEYHNALRNLKDSYPDAFNSDEKSKESLLLVSNMGAIKERLEKAAQRKEEIISQKLQGFVESQANNLHQLITQLLEDLEGEKKRIKSADMGAIKEQIKTYQNLSGNIDMKFREAYEEFILHFINKIRVGLEETLTKAIQTASALSKKEEEKEEVEEYYTERVKQSGVWGSFKRNFLWWADDDAGYDEVERTITTEVMTIKAGAVLNYLTEMHERCENALNDSANSFKIVFKKELYAKVFKQLREIIPDDLIDEVAFQKSVHAVLDRIELEEFDYTDKLPSEIGGKTGNLKGDEANAFIQSVGNYVRNFEAEAKKDVKNYTNDLRTNLEKQNFASDTLQKLQENTQKLLDQVQNKERSIAQLETQIKALKGIQ</sequence>
<dbReference type="PANTHER" id="PTHR10465">
    <property type="entry name" value="TRANSMEMBRANE GTPASE FZO1"/>
    <property type="match status" value="1"/>
</dbReference>
<keyword evidence="6" id="KW-0175">Coiled coil</keyword>
<feature type="region of interest" description="Disordered" evidence="7">
    <location>
        <begin position="139"/>
        <end position="168"/>
    </location>
</feature>
<evidence type="ECO:0000259" key="8">
    <source>
        <dbReference type="Pfam" id="PF00350"/>
    </source>
</evidence>
<dbReference type="SUPFAM" id="SSF52540">
    <property type="entry name" value="P-loop containing nucleoside triphosphate hydrolases"/>
    <property type="match status" value="1"/>
</dbReference>
<dbReference type="PATRIC" id="fig|1352356.3.peg.1005"/>
<feature type="domain" description="Dynamin N-terminal" evidence="8">
    <location>
        <begin position="57"/>
        <end position="321"/>
    </location>
</feature>
<feature type="coiled-coil region" evidence="6">
    <location>
        <begin position="448"/>
        <end position="498"/>
    </location>
</feature>
<feature type="coiled-coil region" evidence="6">
    <location>
        <begin position="751"/>
        <end position="785"/>
    </location>
</feature>
<dbReference type="Gene3D" id="3.40.50.300">
    <property type="entry name" value="P-loop containing nucleotide triphosphate hydrolases"/>
    <property type="match status" value="1"/>
</dbReference>
<dbReference type="Gene3D" id="6.10.250.790">
    <property type="match status" value="1"/>
</dbReference>
<evidence type="ECO:0000256" key="1">
    <source>
        <dbReference type="ARBA" id="ARBA00004370"/>
    </source>
</evidence>
<evidence type="ECO:0000256" key="7">
    <source>
        <dbReference type="SAM" id="MobiDB-lite"/>
    </source>
</evidence>
<reference evidence="9 10" key="1">
    <citation type="journal article" date="2013" name="Genome Announc.">
        <title>Genome Sequences of Three hpAfrica2 Strains of Helicobacter pylori.</title>
        <authorList>
            <person name="Duncan S.S."/>
            <person name="Bertoli M.T."/>
            <person name="Kersulyte D."/>
            <person name="Valk P.L."/>
            <person name="Tamma S."/>
            <person name="Segal I."/>
            <person name="McClain M.S."/>
            <person name="Cover T.L."/>
            <person name="Berg D.E."/>
        </authorList>
    </citation>
    <scope>NUCLEOTIDE SEQUENCE [LARGE SCALE GENOMIC DNA]</scope>
    <source>
        <strain evidence="9">SouthAfrica20</strain>
    </source>
</reference>
<keyword evidence="2" id="KW-0547">Nucleotide-binding</keyword>
<gene>
    <name evidence="9" type="ORF">HPSA20_1025</name>
</gene>
<feature type="compositionally biased region" description="Basic and acidic residues" evidence="7">
    <location>
        <begin position="139"/>
        <end position="153"/>
    </location>
</feature>
<evidence type="ECO:0000256" key="3">
    <source>
        <dbReference type="ARBA" id="ARBA00022801"/>
    </source>
</evidence>
<dbReference type="GO" id="GO:0016020">
    <property type="term" value="C:membrane"/>
    <property type="evidence" value="ECO:0007669"/>
    <property type="project" value="UniProtKB-SubCell"/>
</dbReference>
<dbReference type="HOGENOM" id="CLU_020256_0_0_7"/>
<protein>
    <recommendedName>
        <fullName evidence="8">Dynamin N-terminal domain-containing protein</fullName>
    </recommendedName>
</protein>
<evidence type="ECO:0000256" key="5">
    <source>
        <dbReference type="ARBA" id="ARBA00023136"/>
    </source>
</evidence>
<accession>T1UAE1</accession>
<organism evidence="9 10">
    <name type="scientific">Helicobacter pylori SouthAfrica20</name>
    <dbReference type="NCBI Taxonomy" id="1352356"/>
    <lineage>
        <taxon>Bacteria</taxon>
        <taxon>Pseudomonadati</taxon>
        <taxon>Campylobacterota</taxon>
        <taxon>Epsilonproteobacteria</taxon>
        <taxon>Campylobacterales</taxon>
        <taxon>Helicobacteraceae</taxon>
        <taxon>Helicobacter</taxon>
    </lineage>
</organism>
<keyword evidence="3" id="KW-0378">Hydrolase</keyword>
<dbReference type="Proteomes" id="UP000015920">
    <property type="component" value="Chromosome"/>
</dbReference>
<keyword evidence="5" id="KW-0472">Membrane</keyword>
<name>T1UAE1_HELPX</name>
<proteinExistence type="predicted"/>
<dbReference type="GO" id="GO:0005525">
    <property type="term" value="F:GTP binding"/>
    <property type="evidence" value="ECO:0007669"/>
    <property type="project" value="UniProtKB-KW"/>
</dbReference>
<evidence type="ECO:0000313" key="9">
    <source>
        <dbReference type="EMBL" id="AGT74254.1"/>
    </source>
</evidence>
<evidence type="ECO:0000256" key="6">
    <source>
        <dbReference type="SAM" id="Coils"/>
    </source>
</evidence>
<dbReference type="InterPro" id="IPR027094">
    <property type="entry name" value="Mitofusin_fam"/>
</dbReference>
<dbReference type="GO" id="GO:0003924">
    <property type="term" value="F:GTPase activity"/>
    <property type="evidence" value="ECO:0007669"/>
    <property type="project" value="InterPro"/>
</dbReference>
<evidence type="ECO:0000256" key="4">
    <source>
        <dbReference type="ARBA" id="ARBA00023134"/>
    </source>
</evidence>
<dbReference type="InterPro" id="IPR053712">
    <property type="entry name" value="Bac_CellDiv_Activator"/>
</dbReference>
<dbReference type="KEGG" id="hpys:HPSA20_1025"/>
<dbReference type="EMBL" id="CP006691">
    <property type="protein sequence ID" value="AGT74254.1"/>
    <property type="molecule type" value="Genomic_DNA"/>
</dbReference>
<evidence type="ECO:0000313" key="10">
    <source>
        <dbReference type="Proteomes" id="UP000015920"/>
    </source>
</evidence>
<dbReference type="InterPro" id="IPR027417">
    <property type="entry name" value="P-loop_NTPase"/>
</dbReference>
<dbReference type="InterPro" id="IPR045063">
    <property type="entry name" value="Dynamin_N"/>
</dbReference>
<dbReference type="Pfam" id="PF00350">
    <property type="entry name" value="Dynamin_N"/>
    <property type="match status" value="1"/>
</dbReference>